<dbReference type="AlphaFoldDB" id="M5AGV2"/>
<evidence type="ECO:0000313" key="5">
    <source>
        <dbReference type="EMBL" id="BAN07620.1"/>
    </source>
</evidence>
<evidence type="ECO:0000256" key="1">
    <source>
        <dbReference type="ARBA" id="ARBA00023015"/>
    </source>
</evidence>
<organism evidence="5 6">
    <name type="scientific">Levilactobacillus brevis KB290</name>
    <dbReference type="NCBI Taxonomy" id="1001583"/>
    <lineage>
        <taxon>Bacteria</taxon>
        <taxon>Bacillati</taxon>
        <taxon>Bacillota</taxon>
        <taxon>Bacilli</taxon>
        <taxon>Lactobacillales</taxon>
        <taxon>Lactobacillaceae</taxon>
        <taxon>Levilactobacillus</taxon>
    </lineage>
</organism>
<dbReference type="InterPro" id="IPR036390">
    <property type="entry name" value="WH_DNA-bd_sf"/>
</dbReference>
<feature type="domain" description="HTH gntR-type" evidence="4">
    <location>
        <begin position="25"/>
        <end position="93"/>
    </location>
</feature>
<dbReference type="SMART" id="SM00345">
    <property type="entry name" value="HTH_GNTR"/>
    <property type="match status" value="1"/>
</dbReference>
<gene>
    <name evidence="5" type="ORF">LVISKB_1985</name>
</gene>
<dbReference type="KEGG" id="lbk:LVISKB_1985"/>
<keyword evidence="1" id="KW-0805">Transcription regulation</keyword>
<dbReference type="CDD" id="cd07377">
    <property type="entry name" value="WHTH_GntR"/>
    <property type="match status" value="1"/>
</dbReference>
<keyword evidence="3" id="KW-0804">Transcription</keyword>
<accession>M5AGV2</accession>
<name>M5AGV2_LEVBR</name>
<proteinExistence type="predicted"/>
<dbReference type="PROSITE" id="PS50949">
    <property type="entry name" value="HTH_GNTR"/>
    <property type="match status" value="1"/>
</dbReference>
<dbReference type="GO" id="GO:0003700">
    <property type="term" value="F:DNA-binding transcription factor activity"/>
    <property type="evidence" value="ECO:0007669"/>
    <property type="project" value="InterPro"/>
</dbReference>
<evidence type="ECO:0000256" key="3">
    <source>
        <dbReference type="ARBA" id="ARBA00023163"/>
    </source>
</evidence>
<evidence type="ECO:0000256" key="2">
    <source>
        <dbReference type="ARBA" id="ARBA00023125"/>
    </source>
</evidence>
<dbReference type="Pfam" id="PF00392">
    <property type="entry name" value="GntR"/>
    <property type="match status" value="1"/>
</dbReference>
<protein>
    <submittedName>
        <fullName evidence="5">Uncharacterized HTH-type transcriptional regulator yhcF</fullName>
    </submittedName>
</protein>
<dbReference type="GO" id="GO:0003677">
    <property type="term" value="F:DNA binding"/>
    <property type="evidence" value="ECO:0007669"/>
    <property type="project" value="UniProtKB-KW"/>
</dbReference>
<dbReference type="Proteomes" id="UP000012042">
    <property type="component" value="Chromosome"/>
</dbReference>
<dbReference type="PANTHER" id="PTHR38445">
    <property type="entry name" value="HTH-TYPE TRANSCRIPTIONAL REPRESSOR YTRA"/>
    <property type="match status" value="1"/>
</dbReference>
<evidence type="ECO:0000313" key="6">
    <source>
        <dbReference type="Proteomes" id="UP000012042"/>
    </source>
</evidence>
<dbReference type="PANTHER" id="PTHR38445:SF9">
    <property type="entry name" value="HTH-TYPE TRANSCRIPTIONAL REPRESSOR YTRA"/>
    <property type="match status" value="1"/>
</dbReference>
<keyword evidence="2" id="KW-0238">DNA-binding</keyword>
<dbReference type="PATRIC" id="fig|1001583.3.peg.1971"/>
<evidence type="ECO:0000259" key="4">
    <source>
        <dbReference type="PROSITE" id="PS50949"/>
    </source>
</evidence>
<dbReference type="InterPro" id="IPR000524">
    <property type="entry name" value="Tscrpt_reg_HTH_GntR"/>
</dbReference>
<dbReference type="Gene3D" id="1.10.10.10">
    <property type="entry name" value="Winged helix-like DNA-binding domain superfamily/Winged helix DNA-binding domain"/>
    <property type="match status" value="1"/>
</dbReference>
<dbReference type="SUPFAM" id="SSF46785">
    <property type="entry name" value="Winged helix' DNA-binding domain"/>
    <property type="match status" value="1"/>
</dbReference>
<dbReference type="HOGENOM" id="CLU_017584_10_0_9"/>
<reference evidence="5 6" key="1">
    <citation type="journal article" date="2013" name="PLoS ONE">
        <title>Genomic Analysis by Deep Sequencing of the Probiotic Lactobacillus brevis KB290 Harboring Nine Plasmids Reveals Genomic Stability.</title>
        <authorList>
            <person name="Fukao M."/>
            <person name="Oshima K."/>
            <person name="Morita H."/>
            <person name="Toh H."/>
            <person name="Suda W."/>
            <person name="Kim S.W."/>
            <person name="Suzuki S."/>
            <person name="Yakabe T."/>
            <person name="Hattori M."/>
            <person name="Yajima N."/>
        </authorList>
    </citation>
    <scope>NUCLEOTIDE SEQUENCE [LARGE SCALE GENOMIC DNA]</scope>
    <source>
        <strain evidence="5 6">KB290</strain>
    </source>
</reference>
<sequence>MHSCYGVIVKYNTREVERMEFDDKVPIYYQIKTYLYHEMIIGQLAPGDKLPAVRQLAVDLTVNVNTVQRALGEMITEGIIESKRGKGNFVTMDEQRITHLKEQLVMEQLERVYEQLHALNLTDEEIIASLKRYIAQRGQQHD</sequence>
<dbReference type="EMBL" id="AP012167">
    <property type="protein sequence ID" value="BAN07620.1"/>
    <property type="molecule type" value="Genomic_DNA"/>
</dbReference>
<dbReference type="InterPro" id="IPR036388">
    <property type="entry name" value="WH-like_DNA-bd_sf"/>
</dbReference>